<sequence>MIFELLTVLLGVWVIVIHIILHDERKKIATYGRWLAHIELLLKNQGLWEYSEKSLEERKGAIGHVEKRDV</sequence>
<evidence type="ECO:0000313" key="2">
    <source>
        <dbReference type="EMBL" id="OGY35673.1"/>
    </source>
</evidence>
<dbReference type="AlphaFoldDB" id="A0A1G1X6T8"/>
<dbReference type="EMBL" id="MHHS01000047">
    <property type="protein sequence ID" value="OGY35673.1"/>
    <property type="molecule type" value="Genomic_DNA"/>
</dbReference>
<protein>
    <submittedName>
        <fullName evidence="2">Uncharacterized protein</fullName>
    </submittedName>
</protein>
<gene>
    <name evidence="2" type="ORF">A3E36_00045</name>
</gene>
<feature type="transmembrane region" description="Helical" evidence="1">
    <location>
        <begin position="6"/>
        <end position="23"/>
    </location>
</feature>
<organism evidence="2 3">
    <name type="scientific">Candidatus Andersenbacteria bacterium RIFCSPHIGHO2_12_FULL_45_11b</name>
    <dbReference type="NCBI Taxonomy" id="1797282"/>
    <lineage>
        <taxon>Bacteria</taxon>
        <taxon>Candidatus Anderseniibacteriota</taxon>
    </lineage>
</organism>
<keyword evidence="1" id="KW-0812">Transmembrane</keyword>
<comment type="caution">
    <text evidence="2">The sequence shown here is derived from an EMBL/GenBank/DDBJ whole genome shotgun (WGS) entry which is preliminary data.</text>
</comment>
<evidence type="ECO:0000256" key="1">
    <source>
        <dbReference type="SAM" id="Phobius"/>
    </source>
</evidence>
<accession>A0A1G1X6T8</accession>
<evidence type="ECO:0000313" key="3">
    <source>
        <dbReference type="Proteomes" id="UP000177941"/>
    </source>
</evidence>
<name>A0A1G1X6T8_9BACT</name>
<dbReference type="Proteomes" id="UP000177941">
    <property type="component" value="Unassembled WGS sequence"/>
</dbReference>
<keyword evidence="1" id="KW-1133">Transmembrane helix</keyword>
<proteinExistence type="predicted"/>
<keyword evidence="1" id="KW-0472">Membrane</keyword>
<reference evidence="2 3" key="1">
    <citation type="journal article" date="2016" name="Nat. Commun.">
        <title>Thousands of microbial genomes shed light on interconnected biogeochemical processes in an aquifer system.</title>
        <authorList>
            <person name="Anantharaman K."/>
            <person name="Brown C.T."/>
            <person name="Hug L.A."/>
            <person name="Sharon I."/>
            <person name="Castelle C.J."/>
            <person name="Probst A.J."/>
            <person name="Thomas B.C."/>
            <person name="Singh A."/>
            <person name="Wilkins M.J."/>
            <person name="Karaoz U."/>
            <person name="Brodie E.L."/>
            <person name="Williams K.H."/>
            <person name="Hubbard S.S."/>
            <person name="Banfield J.F."/>
        </authorList>
    </citation>
    <scope>NUCLEOTIDE SEQUENCE [LARGE SCALE GENOMIC DNA]</scope>
</reference>